<sequence length="511" mass="58717">MNIIMITIDSLNKHYLKAYGQPVDLDVRTPNIDRFAAKSAVFDRHYSGSLPCMPARRELYTGTQEFLWRSWGPVEPFDTPIARAANEQGYTTQFITDQFHFFLGYSHGYYDDYRGFELIRGHELDPWKTAPLGESDREFLKRILHNPHAPEPFSRGAYARNVKHFAKEEDFFAPRVFKTAEQWLEDNRAHEKFMLTIDSFDVHEPFHNPDSVAGLYTDENIHDPDLPVWAHSGRTDEGSGRLSERQLAFLRAQYAAKITLVDKWLGKVFDKLDEHRLWDDTMVILTSDHGHYLGDRGLIGKPFYNNYNVLANIPLMIWHPQGAHNGQRVSALTSTIDLYATMVEATGAEVRSPSHSRSLLPLLQGKTDKVRDWAVYGYFGQSLNITDGELTYHVAPDESVPLYNYSTMYINPIAFFFPGYVPDQVESGKFLPYTDATVWRYEVKVPPEFAGFRKAGYANELYDLKNDPWQSSNLLHSHPDLRNRMKELLHSALSELQAPREQFLRAGLTPG</sequence>
<dbReference type="Pfam" id="PF00884">
    <property type="entry name" value="Sulfatase"/>
    <property type="match status" value="1"/>
</dbReference>
<dbReference type="Gene3D" id="3.40.720.10">
    <property type="entry name" value="Alkaline Phosphatase, subunit A"/>
    <property type="match status" value="1"/>
</dbReference>
<keyword evidence="1" id="KW-0479">Metal-binding</keyword>
<dbReference type="RefSeq" id="WP_378095177.1">
    <property type="nucleotide sequence ID" value="NZ_JBHSEP010000006.1"/>
</dbReference>
<keyword evidence="5" id="KW-1185">Reference proteome</keyword>
<proteinExistence type="predicted"/>
<protein>
    <submittedName>
        <fullName evidence="4">Sulfatase</fullName>
    </submittedName>
</protein>
<dbReference type="InterPro" id="IPR000917">
    <property type="entry name" value="Sulfatase_N"/>
</dbReference>
<name>A0ABV9F9N9_9BACL</name>
<dbReference type="PANTHER" id="PTHR45953:SF1">
    <property type="entry name" value="IDURONATE 2-SULFATASE"/>
    <property type="match status" value="1"/>
</dbReference>
<dbReference type="CDD" id="cd16148">
    <property type="entry name" value="sulfatase_like"/>
    <property type="match status" value="1"/>
</dbReference>
<reference evidence="5" key="1">
    <citation type="journal article" date="2019" name="Int. J. Syst. Evol. Microbiol.">
        <title>The Global Catalogue of Microorganisms (GCM) 10K type strain sequencing project: providing services to taxonomists for standard genome sequencing and annotation.</title>
        <authorList>
            <consortium name="The Broad Institute Genomics Platform"/>
            <consortium name="The Broad Institute Genome Sequencing Center for Infectious Disease"/>
            <person name="Wu L."/>
            <person name="Ma J."/>
        </authorList>
    </citation>
    <scope>NUCLEOTIDE SEQUENCE [LARGE SCALE GENOMIC DNA]</scope>
    <source>
        <strain evidence="5">CCUG 49571</strain>
    </source>
</reference>
<gene>
    <name evidence="4" type="ORF">ACFO3S_10555</name>
</gene>
<dbReference type="PANTHER" id="PTHR45953">
    <property type="entry name" value="IDURONATE 2-SULFATASE"/>
    <property type="match status" value="1"/>
</dbReference>
<evidence type="ECO:0000259" key="3">
    <source>
        <dbReference type="Pfam" id="PF00884"/>
    </source>
</evidence>
<organism evidence="4 5">
    <name type="scientific">Cohnella hongkongensis</name>
    <dbReference type="NCBI Taxonomy" id="178337"/>
    <lineage>
        <taxon>Bacteria</taxon>
        <taxon>Bacillati</taxon>
        <taxon>Bacillota</taxon>
        <taxon>Bacilli</taxon>
        <taxon>Bacillales</taxon>
        <taxon>Paenibacillaceae</taxon>
        <taxon>Cohnella</taxon>
    </lineage>
</organism>
<dbReference type="EMBL" id="JBHSEP010000006">
    <property type="protein sequence ID" value="MFC4598676.1"/>
    <property type="molecule type" value="Genomic_DNA"/>
</dbReference>
<evidence type="ECO:0000256" key="2">
    <source>
        <dbReference type="ARBA" id="ARBA00022801"/>
    </source>
</evidence>
<accession>A0ABV9F9N9</accession>
<dbReference type="Proteomes" id="UP001596028">
    <property type="component" value="Unassembled WGS sequence"/>
</dbReference>
<evidence type="ECO:0000313" key="5">
    <source>
        <dbReference type="Proteomes" id="UP001596028"/>
    </source>
</evidence>
<evidence type="ECO:0000313" key="4">
    <source>
        <dbReference type="EMBL" id="MFC4598676.1"/>
    </source>
</evidence>
<dbReference type="SUPFAM" id="SSF53649">
    <property type="entry name" value="Alkaline phosphatase-like"/>
    <property type="match status" value="1"/>
</dbReference>
<comment type="caution">
    <text evidence="4">The sequence shown here is derived from an EMBL/GenBank/DDBJ whole genome shotgun (WGS) entry which is preliminary data.</text>
</comment>
<feature type="domain" description="Sulfatase N-terminal" evidence="3">
    <location>
        <begin position="2"/>
        <end position="347"/>
    </location>
</feature>
<dbReference type="InterPro" id="IPR017850">
    <property type="entry name" value="Alkaline_phosphatase_core_sf"/>
</dbReference>
<evidence type="ECO:0000256" key="1">
    <source>
        <dbReference type="ARBA" id="ARBA00022723"/>
    </source>
</evidence>
<keyword evidence="2" id="KW-0378">Hydrolase</keyword>